<protein>
    <recommendedName>
        <fullName evidence="2">NIDO domain-containing protein</fullName>
    </recommendedName>
</protein>
<organism evidence="3 4">
    <name type="scientific">Kryptolebias marmoratus</name>
    <name type="common">Mangrove killifish</name>
    <name type="synonym">Rivulus marmoratus</name>
    <dbReference type="NCBI Taxonomy" id="37003"/>
    <lineage>
        <taxon>Eukaryota</taxon>
        <taxon>Metazoa</taxon>
        <taxon>Chordata</taxon>
        <taxon>Craniata</taxon>
        <taxon>Vertebrata</taxon>
        <taxon>Euteleostomi</taxon>
        <taxon>Actinopterygii</taxon>
        <taxon>Neopterygii</taxon>
        <taxon>Teleostei</taxon>
        <taxon>Neoteleostei</taxon>
        <taxon>Acanthomorphata</taxon>
        <taxon>Ovalentaria</taxon>
        <taxon>Atherinomorphae</taxon>
        <taxon>Cyprinodontiformes</taxon>
        <taxon>Rivulidae</taxon>
        <taxon>Kryptolebias</taxon>
    </lineage>
</organism>
<dbReference type="Proteomes" id="UP000264800">
    <property type="component" value="Unplaced"/>
</dbReference>
<dbReference type="GeneTree" id="ENSGT00940000164679"/>
<evidence type="ECO:0000313" key="4">
    <source>
        <dbReference type="Proteomes" id="UP000264800"/>
    </source>
</evidence>
<dbReference type="PANTHER" id="PTHR46160:SF9">
    <property type="entry name" value="PROTEIN PRY2-RELATED"/>
    <property type="match status" value="1"/>
</dbReference>
<name>A0A3Q3BFA2_KRYMA</name>
<dbReference type="Ensembl" id="ENSKMAT00000028748.1">
    <property type="protein sequence ID" value="ENSKMAP00000028390.1"/>
    <property type="gene ID" value="ENSKMAG00000021044.1"/>
</dbReference>
<dbReference type="AlphaFoldDB" id="A0A3Q3BFA2"/>
<evidence type="ECO:0000256" key="1">
    <source>
        <dbReference type="SAM" id="SignalP"/>
    </source>
</evidence>
<dbReference type="InterPro" id="IPR003886">
    <property type="entry name" value="NIDO_dom"/>
</dbReference>
<feature type="domain" description="NIDO" evidence="2">
    <location>
        <begin position="81"/>
        <end position="223"/>
    </location>
</feature>
<reference evidence="3" key="2">
    <citation type="submission" date="2025-09" db="UniProtKB">
        <authorList>
            <consortium name="Ensembl"/>
        </authorList>
    </citation>
    <scope>IDENTIFICATION</scope>
</reference>
<dbReference type="InterPro" id="IPR052749">
    <property type="entry name" value="Alpha-tectorin"/>
</dbReference>
<dbReference type="PROSITE" id="PS51220">
    <property type="entry name" value="NIDO"/>
    <property type="match status" value="1"/>
</dbReference>
<proteinExistence type="predicted"/>
<keyword evidence="1" id="KW-0732">Signal</keyword>
<reference evidence="3" key="1">
    <citation type="submission" date="2025-08" db="UniProtKB">
        <authorList>
            <consortium name="Ensembl"/>
        </authorList>
    </citation>
    <scope>IDENTIFICATION</scope>
</reference>
<sequence length="232" mass="26058">TPNNSSITLLSLTFSIFFMNCSHSDDGSSPQILLLHPFVYFGRSYSQIYVNHNGHLTFEAPWSSYVPQRFPMNGTRDIIAPFWTDLNNAVNGDIYYAQFTSGHLLQQVTQDINEYFPYLKFSAKWIFMATWYGVAYFSNPGSQTTFQAVLTTDGKDSFVLMNYGNLDPTSRSIQAGYDTINSTEYFILPGSFSSNATGNNSVFSHNSNINVPGRWVFRVTHGSAGMTRLSDS</sequence>
<feature type="signal peptide" evidence="1">
    <location>
        <begin position="1"/>
        <end position="24"/>
    </location>
</feature>
<keyword evidence="4" id="KW-1185">Reference proteome</keyword>
<evidence type="ECO:0000313" key="3">
    <source>
        <dbReference type="Ensembl" id="ENSKMAP00000028390.1"/>
    </source>
</evidence>
<dbReference type="OMA" id="SNESLMY"/>
<dbReference type="STRING" id="37003.ENSKMAP00000028390"/>
<dbReference type="SMART" id="SM00539">
    <property type="entry name" value="NIDO"/>
    <property type="match status" value="1"/>
</dbReference>
<dbReference type="GO" id="GO:0007160">
    <property type="term" value="P:cell-matrix adhesion"/>
    <property type="evidence" value="ECO:0007669"/>
    <property type="project" value="InterPro"/>
</dbReference>
<accession>A0A3Q3BFA2</accession>
<evidence type="ECO:0000259" key="2">
    <source>
        <dbReference type="PROSITE" id="PS51220"/>
    </source>
</evidence>
<feature type="chain" id="PRO_5018606696" description="NIDO domain-containing protein" evidence="1">
    <location>
        <begin position="25"/>
        <end position="232"/>
    </location>
</feature>
<dbReference type="Pfam" id="PF06119">
    <property type="entry name" value="NIDO"/>
    <property type="match status" value="1"/>
</dbReference>
<dbReference type="PANTHER" id="PTHR46160">
    <property type="entry name" value="ALPHA-TECTORIN-RELATED"/>
    <property type="match status" value="1"/>
</dbReference>